<evidence type="ECO:0008006" key="3">
    <source>
        <dbReference type="Google" id="ProtNLM"/>
    </source>
</evidence>
<accession>A0A1W1XVU6</accession>
<proteinExistence type="predicted"/>
<dbReference type="OrthoDB" id="9182115at2"/>
<gene>
    <name evidence="1" type="ORF">SAMN02745857_03112</name>
</gene>
<name>A0A1W1XVU6_9NEIS</name>
<sequence length="146" mass="15825">MLALPELIIPLFRTAGWRPSAAWHAGGHTALSAADAARHIVDEFNGLCVGSCGPGVEQAAGDVRFLAAVPVLPSGFLAPWQPAIGEVCQFACAHHDHMMLFAGAGERYYIFTDPDERLYAAGNDFGELMRILLWGYRFGPEIARRA</sequence>
<dbReference type="Proteomes" id="UP000192761">
    <property type="component" value="Unassembled WGS sequence"/>
</dbReference>
<dbReference type="RefSeq" id="WP_139798893.1">
    <property type="nucleotide sequence ID" value="NZ_FWXD01000020.1"/>
</dbReference>
<organism evidence="1 2">
    <name type="scientific">Andreprevotia lacus DSM 23236</name>
    <dbReference type="NCBI Taxonomy" id="1121001"/>
    <lineage>
        <taxon>Bacteria</taxon>
        <taxon>Pseudomonadati</taxon>
        <taxon>Pseudomonadota</taxon>
        <taxon>Betaproteobacteria</taxon>
        <taxon>Neisseriales</taxon>
        <taxon>Chitinibacteraceae</taxon>
        <taxon>Andreprevotia</taxon>
    </lineage>
</organism>
<keyword evidence="2" id="KW-1185">Reference proteome</keyword>
<dbReference type="AlphaFoldDB" id="A0A1W1XVU6"/>
<reference evidence="1 2" key="1">
    <citation type="submission" date="2017-04" db="EMBL/GenBank/DDBJ databases">
        <authorList>
            <person name="Afonso C.L."/>
            <person name="Miller P.J."/>
            <person name="Scott M.A."/>
            <person name="Spackman E."/>
            <person name="Goraichik I."/>
            <person name="Dimitrov K.M."/>
            <person name="Suarez D.L."/>
            <person name="Swayne D.E."/>
        </authorList>
    </citation>
    <scope>NUCLEOTIDE SEQUENCE [LARGE SCALE GENOMIC DNA]</scope>
    <source>
        <strain evidence="1 2">DSM 23236</strain>
    </source>
</reference>
<evidence type="ECO:0000313" key="2">
    <source>
        <dbReference type="Proteomes" id="UP000192761"/>
    </source>
</evidence>
<protein>
    <recommendedName>
        <fullName evidence="3">SUKH-3 immunity protein</fullName>
    </recommendedName>
</protein>
<evidence type="ECO:0000313" key="1">
    <source>
        <dbReference type="EMBL" id="SMC28089.1"/>
    </source>
</evidence>
<dbReference type="EMBL" id="FWXD01000020">
    <property type="protein sequence ID" value="SMC28089.1"/>
    <property type="molecule type" value="Genomic_DNA"/>
</dbReference>